<gene>
    <name evidence="2" type="ORF">HYPSUDRAFT_202253</name>
</gene>
<evidence type="ECO:0008006" key="4">
    <source>
        <dbReference type="Google" id="ProtNLM"/>
    </source>
</evidence>
<proteinExistence type="predicted"/>
<dbReference type="PANTHER" id="PTHR36578:SF1">
    <property type="entry name" value="APPLE DOMAIN-CONTAINING PROTEIN"/>
    <property type="match status" value="1"/>
</dbReference>
<dbReference type="AlphaFoldDB" id="A0A0D2L5U8"/>
<organism evidence="2 3">
    <name type="scientific">Hypholoma sublateritium (strain FD-334 SS-4)</name>
    <dbReference type="NCBI Taxonomy" id="945553"/>
    <lineage>
        <taxon>Eukaryota</taxon>
        <taxon>Fungi</taxon>
        <taxon>Dikarya</taxon>
        <taxon>Basidiomycota</taxon>
        <taxon>Agaricomycotina</taxon>
        <taxon>Agaricomycetes</taxon>
        <taxon>Agaricomycetidae</taxon>
        <taxon>Agaricales</taxon>
        <taxon>Agaricineae</taxon>
        <taxon>Strophariaceae</taxon>
        <taxon>Hypholoma</taxon>
    </lineage>
</organism>
<name>A0A0D2L5U8_HYPSF</name>
<reference evidence="3" key="1">
    <citation type="submission" date="2014-04" db="EMBL/GenBank/DDBJ databases">
        <title>Evolutionary Origins and Diversification of the Mycorrhizal Mutualists.</title>
        <authorList>
            <consortium name="DOE Joint Genome Institute"/>
            <consortium name="Mycorrhizal Genomics Consortium"/>
            <person name="Kohler A."/>
            <person name="Kuo A."/>
            <person name="Nagy L.G."/>
            <person name="Floudas D."/>
            <person name="Copeland A."/>
            <person name="Barry K.W."/>
            <person name="Cichocki N."/>
            <person name="Veneault-Fourrey C."/>
            <person name="LaButti K."/>
            <person name="Lindquist E.A."/>
            <person name="Lipzen A."/>
            <person name="Lundell T."/>
            <person name="Morin E."/>
            <person name="Murat C."/>
            <person name="Riley R."/>
            <person name="Ohm R."/>
            <person name="Sun H."/>
            <person name="Tunlid A."/>
            <person name="Henrissat B."/>
            <person name="Grigoriev I.V."/>
            <person name="Hibbett D.S."/>
            <person name="Martin F."/>
        </authorList>
    </citation>
    <scope>NUCLEOTIDE SEQUENCE [LARGE SCALE GENOMIC DNA]</scope>
    <source>
        <strain evidence="3">FD-334 SS-4</strain>
    </source>
</reference>
<keyword evidence="3" id="KW-1185">Reference proteome</keyword>
<evidence type="ECO:0000256" key="1">
    <source>
        <dbReference type="SAM" id="SignalP"/>
    </source>
</evidence>
<evidence type="ECO:0000313" key="3">
    <source>
        <dbReference type="Proteomes" id="UP000054270"/>
    </source>
</evidence>
<feature type="chain" id="PRO_5002263518" description="Apple domain-containing protein" evidence="1">
    <location>
        <begin position="18"/>
        <end position="485"/>
    </location>
</feature>
<dbReference type="STRING" id="945553.A0A0D2L5U8"/>
<dbReference type="OrthoDB" id="271448at2759"/>
<dbReference type="PANTHER" id="PTHR36578">
    <property type="entry name" value="CHROMOSOME 15, WHOLE GENOME SHOTGUN SEQUENCE"/>
    <property type="match status" value="1"/>
</dbReference>
<protein>
    <recommendedName>
        <fullName evidence="4">Apple domain-containing protein</fullName>
    </recommendedName>
</protein>
<sequence length="485" mass="51452">MLSRLLSTLSLAIAVSALTTTITPPGQKGSWYTVPPVVNLNDSVTDTQSIVSTALNIDQKSTASGAPDQAVNSTTVTAVDGAILTTPVPSTSSRRELSPPTRRSAANYELVFNGTGVAPNDRDASIEGTAYLTFTTVNNATYNVADCLAFCDSVPTCVFANLFYEFNNPGLDASNSNLKCAIYSDTHTAVEKTNFGGQQLAPPPSGLTFVQQSSGYSSATLVDPTTPEGYELVFGPTNGANNAPGYMGFAFLDRYDVDACAQQCNTRGADSQGGACQYFNIWRAVVDGTPTTYTCSMYFIPADASTAVNTGQGNLQVTFSRGYKRTNLVIDGGFEDFNECDEFCFDTQDANWIGTSPPGGTDDATIFFFQAFAHTGNAVALLGSANANDALAGTLTPTKPLATLPGRQYSIGFFQASSFAPPAQEQPAFIDVQWNGVTIQTIRPGFSNYEFFQVTVTAKGNDVLSFHGGAAPAWSFIDDITVFEL</sequence>
<dbReference type="Proteomes" id="UP000054270">
    <property type="component" value="Unassembled WGS sequence"/>
</dbReference>
<feature type="signal peptide" evidence="1">
    <location>
        <begin position="1"/>
        <end position="17"/>
    </location>
</feature>
<evidence type="ECO:0000313" key="2">
    <source>
        <dbReference type="EMBL" id="KJA22227.1"/>
    </source>
</evidence>
<dbReference type="EMBL" id="KN817551">
    <property type="protein sequence ID" value="KJA22227.1"/>
    <property type="molecule type" value="Genomic_DNA"/>
</dbReference>
<keyword evidence="1" id="KW-0732">Signal</keyword>
<accession>A0A0D2L5U8</accession>